<keyword evidence="3" id="KW-0732">Signal</keyword>
<comment type="caution">
    <text evidence="5">The sequence shown here is derived from an EMBL/GenBank/DDBJ whole genome shotgun (WGS) entry which is preliminary data.</text>
</comment>
<dbReference type="PROSITE" id="PS51318">
    <property type="entry name" value="TAT"/>
    <property type="match status" value="1"/>
</dbReference>
<feature type="domain" description="Solute-binding protein family 5" evidence="4">
    <location>
        <begin position="104"/>
        <end position="461"/>
    </location>
</feature>
<dbReference type="EMBL" id="BAABHW010000001">
    <property type="protein sequence ID" value="GAA5065646.1"/>
    <property type="molecule type" value="Genomic_DNA"/>
</dbReference>
<dbReference type="InterPro" id="IPR006311">
    <property type="entry name" value="TAT_signal"/>
</dbReference>
<comment type="similarity">
    <text evidence="2">Belongs to the bacterial solute-binding protein 5 family.</text>
</comment>
<dbReference type="InterPro" id="IPR030678">
    <property type="entry name" value="Peptide/Ni-bd"/>
</dbReference>
<organism evidence="5 6">
    <name type="scientific">[Roseibacterium] beibuensis</name>
    <dbReference type="NCBI Taxonomy" id="1193142"/>
    <lineage>
        <taxon>Bacteria</taxon>
        <taxon>Pseudomonadati</taxon>
        <taxon>Pseudomonadota</taxon>
        <taxon>Alphaproteobacteria</taxon>
        <taxon>Rhodobacterales</taxon>
        <taxon>Roseobacteraceae</taxon>
        <taxon>Roseicyclus</taxon>
    </lineage>
</organism>
<evidence type="ECO:0000256" key="2">
    <source>
        <dbReference type="ARBA" id="ARBA00005695"/>
    </source>
</evidence>
<accession>A0ABP9KWQ0</accession>
<dbReference type="InterPro" id="IPR000914">
    <property type="entry name" value="SBP_5_dom"/>
</dbReference>
<evidence type="ECO:0000313" key="6">
    <source>
        <dbReference type="Proteomes" id="UP001499910"/>
    </source>
</evidence>
<dbReference type="InterPro" id="IPR039424">
    <property type="entry name" value="SBP_5"/>
</dbReference>
<gene>
    <name evidence="5" type="ORF">GCM10023209_03460</name>
</gene>
<evidence type="ECO:0000256" key="3">
    <source>
        <dbReference type="ARBA" id="ARBA00022729"/>
    </source>
</evidence>
<proteinExistence type="inferred from homology"/>
<dbReference type="Gene3D" id="3.40.190.10">
    <property type="entry name" value="Periplasmic binding protein-like II"/>
    <property type="match status" value="1"/>
</dbReference>
<dbReference type="Proteomes" id="UP001499910">
    <property type="component" value="Unassembled WGS sequence"/>
</dbReference>
<sequence>MMFSARNVHPAARAYAQEVADGTLSRREFLTRATALGVSAAGAYALIGVTPARAEAHMQQGGELRIQQDVRALKDPPTFDWPQVANICRGWLEYLVQYNRDGTFEGRLLEGWEVNEDATVYVLNLRPGVMWNDGTPFTAEDVAYNVNRWCDGSMEGNSMASRMGALQNEDGTAARDGAIEIVDDLTVRLNLSRPDITILPTISDYPSAIVQAGFSGNPADNQIGTGPYRMVEYEVGVRAVLEKNTDHTWWDEGNSAPLDRIVFIDLGTDQAAHVAAAEAGEVDMLYETLGDFVDVFDAIGWTKNEAVSAQTLVIRTNQNNPPYDDVRVRRALALGVNNAVLLDLGVNGLGTVAENHHVCPVHPEYADIGPAVYDPEAARALMEEAGQMDYEHELISIDDSWRRPTTDACAAQLRDTGFNVTRTIYPGNTFWNDWADYPFSSTDWGHRPLGVQNLTLAYKSGVAWNETAFANEEFDRLLEEASAIADADARRVLMADIEQILIDEGVIIQPYWRSIFRHHNGTVIGSEMHPIFEIHLHKLGLAA</sequence>
<dbReference type="SUPFAM" id="SSF53850">
    <property type="entry name" value="Periplasmic binding protein-like II"/>
    <property type="match status" value="1"/>
</dbReference>
<dbReference type="PANTHER" id="PTHR30290:SF38">
    <property type="entry name" value="D,D-DIPEPTIDE-BINDING PERIPLASMIC PROTEIN DDPA-RELATED"/>
    <property type="match status" value="1"/>
</dbReference>
<keyword evidence="6" id="KW-1185">Reference proteome</keyword>
<evidence type="ECO:0000259" key="4">
    <source>
        <dbReference type="Pfam" id="PF00496"/>
    </source>
</evidence>
<protein>
    <submittedName>
        <fullName evidence="5">ABC transporter substrate-binding protein</fullName>
    </submittedName>
</protein>
<dbReference type="PANTHER" id="PTHR30290">
    <property type="entry name" value="PERIPLASMIC BINDING COMPONENT OF ABC TRANSPORTER"/>
    <property type="match status" value="1"/>
</dbReference>
<comment type="subcellular location">
    <subcellularLocation>
        <location evidence="1">Periplasm</location>
    </subcellularLocation>
</comment>
<reference evidence="6" key="1">
    <citation type="journal article" date="2019" name="Int. J. Syst. Evol. Microbiol.">
        <title>The Global Catalogue of Microorganisms (GCM) 10K type strain sequencing project: providing services to taxonomists for standard genome sequencing and annotation.</title>
        <authorList>
            <consortium name="The Broad Institute Genomics Platform"/>
            <consortium name="The Broad Institute Genome Sequencing Center for Infectious Disease"/>
            <person name="Wu L."/>
            <person name="Ma J."/>
        </authorList>
    </citation>
    <scope>NUCLEOTIDE SEQUENCE [LARGE SCALE GENOMIC DNA]</scope>
    <source>
        <strain evidence="6">JCM 18015</strain>
    </source>
</reference>
<name>A0ABP9KWQ0_9RHOB</name>
<dbReference type="CDD" id="cd08503">
    <property type="entry name" value="PBP2_NikA_DppA_OppA_like_17"/>
    <property type="match status" value="1"/>
</dbReference>
<dbReference type="Pfam" id="PF00496">
    <property type="entry name" value="SBP_bac_5"/>
    <property type="match status" value="1"/>
</dbReference>
<evidence type="ECO:0000256" key="1">
    <source>
        <dbReference type="ARBA" id="ARBA00004418"/>
    </source>
</evidence>
<evidence type="ECO:0000313" key="5">
    <source>
        <dbReference type="EMBL" id="GAA5065646.1"/>
    </source>
</evidence>
<dbReference type="Gene3D" id="3.10.105.10">
    <property type="entry name" value="Dipeptide-binding Protein, Domain 3"/>
    <property type="match status" value="1"/>
</dbReference>
<dbReference type="PIRSF" id="PIRSF002741">
    <property type="entry name" value="MppA"/>
    <property type="match status" value="1"/>
</dbReference>